<keyword evidence="4" id="KW-0808">Transferase</keyword>
<evidence type="ECO:0000256" key="4">
    <source>
        <dbReference type="ARBA" id="ARBA00022679"/>
    </source>
</evidence>
<dbReference type="CDD" id="cd02338">
    <property type="entry name" value="ZZ_PCMF_like"/>
    <property type="match status" value="1"/>
</dbReference>
<comment type="catalytic activity">
    <reaction evidence="1">
        <text>S-ubiquitinyl-[E2 ubiquitin-conjugating enzyme]-L-cysteine + [acceptor protein]-L-lysine = [E2 ubiquitin-conjugating enzyme]-L-cysteine + N(6)-ubiquitinyl-[acceptor protein]-L-lysine.</text>
        <dbReference type="EC" id="2.3.2.27"/>
    </reaction>
</comment>
<evidence type="ECO:0000256" key="5">
    <source>
        <dbReference type="ARBA" id="ARBA00022723"/>
    </source>
</evidence>
<dbReference type="Gene3D" id="3.30.60.90">
    <property type="match status" value="1"/>
</dbReference>
<dbReference type="GO" id="GO:0045202">
    <property type="term" value="C:synapse"/>
    <property type="evidence" value="ECO:0007669"/>
    <property type="project" value="GOC"/>
</dbReference>
<sequence>MNRHEGVSCDLCLNSNFRGRRYKCLMCYDYDLCANCYEEGATTTRHSTDHPMQCILTVSDFELYYGGETLGVDHPRSYTCPYCKEMGFSDSGLFDHVTVEHTDTGLDVVCPMCAAVPGGEPNLVTEDFAGHLNVEHRNGSRDLISFLDEPSSIRHGGVRRVPHSGRSIGGPRSRRSNMHFGSGSSTLAALSPAAREAADPIAELLSQLSGVRRGQNPPSQLQQLQMQIQLERQQVTAARQQLERLPRRNTVVNPSTVPVSHSTAGLASNVLNGREISISSAPLQMAAAAASQQSAQSQSNQSQFLLSRFMTPSLQDTEQILLENNRADRSQFVQQLLLSTLSNLQITHESENDSTPTNEDHTIVDPPQASNAADVQPIMQSSALPPQNQQSPSERVNTKKPAVTQKPVPERRSRPPASQAQVKNRDLKASSMSSKELPDSR</sequence>
<dbReference type="SMART" id="SM00291">
    <property type="entry name" value="ZnF_ZZ"/>
    <property type="match status" value="1"/>
</dbReference>
<dbReference type="Pfam" id="PF05605">
    <property type="entry name" value="zf-Di19"/>
    <property type="match status" value="1"/>
</dbReference>
<evidence type="ECO:0000256" key="2">
    <source>
        <dbReference type="ARBA" id="ARBA00010938"/>
    </source>
</evidence>
<dbReference type="EMBL" id="WJQU01000757">
    <property type="protein sequence ID" value="KAJ6634308.1"/>
    <property type="molecule type" value="Genomic_DNA"/>
</dbReference>
<keyword evidence="5" id="KW-0479">Metal-binding</keyword>
<dbReference type="PROSITE" id="PS01357">
    <property type="entry name" value="ZF_ZZ_1"/>
    <property type="match status" value="1"/>
</dbReference>
<dbReference type="GO" id="GO:0008270">
    <property type="term" value="F:zinc ion binding"/>
    <property type="evidence" value="ECO:0007669"/>
    <property type="project" value="UniProtKB-KW"/>
</dbReference>
<dbReference type="InterPro" id="IPR050774">
    <property type="entry name" value="KCMF1/Dystrophin"/>
</dbReference>
<dbReference type="GO" id="GO:0010646">
    <property type="term" value="P:regulation of cell communication"/>
    <property type="evidence" value="ECO:0007669"/>
    <property type="project" value="UniProtKB-ARBA"/>
</dbReference>
<feature type="region of interest" description="Disordered" evidence="9">
    <location>
        <begin position="348"/>
        <end position="441"/>
    </location>
</feature>
<gene>
    <name evidence="11" type="primary">Kcmf1</name>
    <name evidence="11" type="ORF">Bhyg_16265</name>
</gene>
<dbReference type="PANTHER" id="PTHR12268">
    <property type="entry name" value="E3 UBIQUITIN-PROTEIN LIGASE KCMF1"/>
    <property type="match status" value="1"/>
</dbReference>
<dbReference type="Pfam" id="PF00569">
    <property type="entry name" value="ZZ"/>
    <property type="match status" value="1"/>
</dbReference>
<evidence type="ECO:0000313" key="12">
    <source>
        <dbReference type="Proteomes" id="UP001151699"/>
    </source>
</evidence>
<keyword evidence="7" id="KW-0862">Zinc</keyword>
<dbReference type="GO" id="GO:0099536">
    <property type="term" value="P:synaptic signaling"/>
    <property type="evidence" value="ECO:0007669"/>
    <property type="project" value="TreeGrafter"/>
</dbReference>
<dbReference type="PANTHER" id="PTHR12268:SF13">
    <property type="entry name" value="E3 UBIQUITIN-PROTEIN LIGASE KCMF1"/>
    <property type="match status" value="1"/>
</dbReference>
<evidence type="ECO:0000313" key="11">
    <source>
        <dbReference type="EMBL" id="KAJ6634308.1"/>
    </source>
</evidence>
<accession>A0A9Q0MM26</accession>
<dbReference type="GO" id="GO:0023051">
    <property type="term" value="P:regulation of signaling"/>
    <property type="evidence" value="ECO:0007669"/>
    <property type="project" value="UniProtKB-ARBA"/>
</dbReference>
<feature type="region of interest" description="Disordered" evidence="9">
    <location>
        <begin position="155"/>
        <end position="184"/>
    </location>
</feature>
<dbReference type="OrthoDB" id="7873042at2759"/>
<evidence type="ECO:0000256" key="9">
    <source>
        <dbReference type="SAM" id="MobiDB-lite"/>
    </source>
</evidence>
<dbReference type="GO" id="GO:0005886">
    <property type="term" value="C:plasma membrane"/>
    <property type="evidence" value="ECO:0007669"/>
    <property type="project" value="TreeGrafter"/>
</dbReference>
<dbReference type="InterPro" id="IPR008598">
    <property type="entry name" value="Di19_Zn-bd"/>
</dbReference>
<evidence type="ECO:0000256" key="1">
    <source>
        <dbReference type="ARBA" id="ARBA00000900"/>
    </source>
</evidence>
<feature type="compositionally biased region" description="Polar residues" evidence="9">
    <location>
        <begin position="368"/>
        <end position="395"/>
    </location>
</feature>
<proteinExistence type="inferred from homology"/>
<evidence type="ECO:0000256" key="8">
    <source>
        <dbReference type="PROSITE-ProRule" id="PRU00228"/>
    </source>
</evidence>
<dbReference type="PROSITE" id="PS50135">
    <property type="entry name" value="ZF_ZZ_2"/>
    <property type="match status" value="1"/>
</dbReference>
<reference evidence="11" key="1">
    <citation type="submission" date="2022-07" db="EMBL/GenBank/DDBJ databases">
        <authorList>
            <person name="Trinca V."/>
            <person name="Uliana J.V.C."/>
            <person name="Torres T.T."/>
            <person name="Ward R.J."/>
            <person name="Monesi N."/>
        </authorList>
    </citation>
    <scope>NUCLEOTIDE SEQUENCE</scope>
    <source>
        <strain evidence="11">HSMRA1968</strain>
        <tissue evidence="11">Whole embryos</tissue>
    </source>
</reference>
<evidence type="ECO:0000259" key="10">
    <source>
        <dbReference type="PROSITE" id="PS50135"/>
    </source>
</evidence>
<dbReference type="EC" id="2.3.2.27" evidence="3"/>
<dbReference type="AlphaFoldDB" id="A0A9Q0MM26"/>
<dbReference type="Proteomes" id="UP001151699">
    <property type="component" value="Unassembled WGS sequence"/>
</dbReference>
<dbReference type="InterPro" id="IPR000433">
    <property type="entry name" value="Znf_ZZ"/>
</dbReference>
<comment type="similarity">
    <text evidence="2">Belongs to the KCMF1 family.</text>
</comment>
<name>A0A9Q0MM26_9DIPT</name>
<evidence type="ECO:0000256" key="7">
    <source>
        <dbReference type="ARBA" id="ARBA00022833"/>
    </source>
</evidence>
<protein>
    <recommendedName>
        <fullName evidence="3">RING-type E3 ubiquitin transferase</fullName>
        <ecNumber evidence="3">2.3.2.27</ecNumber>
    </recommendedName>
</protein>
<organism evidence="11 12">
    <name type="scientific">Pseudolycoriella hygida</name>
    <dbReference type="NCBI Taxonomy" id="35572"/>
    <lineage>
        <taxon>Eukaryota</taxon>
        <taxon>Metazoa</taxon>
        <taxon>Ecdysozoa</taxon>
        <taxon>Arthropoda</taxon>
        <taxon>Hexapoda</taxon>
        <taxon>Insecta</taxon>
        <taxon>Pterygota</taxon>
        <taxon>Neoptera</taxon>
        <taxon>Endopterygota</taxon>
        <taxon>Diptera</taxon>
        <taxon>Nematocera</taxon>
        <taxon>Sciaroidea</taxon>
        <taxon>Sciaridae</taxon>
        <taxon>Pseudolycoriella</taxon>
    </lineage>
</organism>
<dbReference type="GO" id="GO:0061630">
    <property type="term" value="F:ubiquitin protein ligase activity"/>
    <property type="evidence" value="ECO:0007669"/>
    <property type="project" value="UniProtKB-EC"/>
</dbReference>
<feature type="domain" description="ZZ-type" evidence="10">
    <location>
        <begin position="4"/>
        <end position="60"/>
    </location>
</feature>
<dbReference type="SUPFAM" id="SSF57850">
    <property type="entry name" value="RING/U-box"/>
    <property type="match status" value="1"/>
</dbReference>
<keyword evidence="12" id="KW-1185">Reference proteome</keyword>
<evidence type="ECO:0000256" key="3">
    <source>
        <dbReference type="ARBA" id="ARBA00012483"/>
    </source>
</evidence>
<keyword evidence="6 8" id="KW-0863">Zinc-finger</keyword>
<evidence type="ECO:0000256" key="6">
    <source>
        <dbReference type="ARBA" id="ARBA00022771"/>
    </source>
</evidence>
<dbReference type="InterPro" id="IPR043145">
    <property type="entry name" value="Znf_ZZ_sf"/>
</dbReference>
<comment type="caution">
    <text evidence="11">The sequence shown here is derived from an EMBL/GenBank/DDBJ whole genome shotgun (WGS) entry which is preliminary data.</text>
</comment>